<evidence type="ECO:0000256" key="4">
    <source>
        <dbReference type="ARBA" id="ARBA00060922"/>
    </source>
</evidence>
<organism evidence="7 8">
    <name type="scientific">Rousettus aegyptiacus</name>
    <name type="common">Egyptian fruit bat</name>
    <name type="synonym">Pteropus aegyptiacus</name>
    <dbReference type="NCBI Taxonomy" id="9407"/>
    <lineage>
        <taxon>Eukaryota</taxon>
        <taxon>Metazoa</taxon>
        <taxon>Chordata</taxon>
        <taxon>Craniata</taxon>
        <taxon>Vertebrata</taxon>
        <taxon>Euteleostomi</taxon>
        <taxon>Mammalia</taxon>
        <taxon>Eutheria</taxon>
        <taxon>Laurasiatheria</taxon>
        <taxon>Chiroptera</taxon>
        <taxon>Yinpterochiroptera</taxon>
        <taxon>Pteropodoidea</taxon>
        <taxon>Pteropodidae</taxon>
        <taxon>Rousettinae</taxon>
        <taxon>Rousettus</taxon>
    </lineage>
</organism>
<accession>A0A7J8BQ00</accession>
<dbReference type="SUPFAM" id="SSF48371">
    <property type="entry name" value="ARM repeat"/>
    <property type="match status" value="1"/>
</dbReference>
<dbReference type="GO" id="GO:0002244">
    <property type="term" value="P:hematopoietic progenitor cell differentiation"/>
    <property type="evidence" value="ECO:0007669"/>
    <property type="project" value="TreeGrafter"/>
</dbReference>
<proteinExistence type="inferred from homology"/>
<evidence type="ECO:0000256" key="1">
    <source>
        <dbReference type="ARBA" id="ARBA00022481"/>
    </source>
</evidence>
<keyword evidence="2" id="KW-0597">Phosphoprotein</keyword>
<dbReference type="InterPro" id="IPR011989">
    <property type="entry name" value="ARM-like"/>
</dbReference>
<dbReference type="Pfam" id="PF00514">
    <property type="entry name" value="Arm"/>
    <property type="match status" value="1"/>
</dbReference>
<keyword evidence="8" id="KW-1185">Reference proteome</keyword>
<dbReference type="SMART" id="SM00185">
    <property type="entry name" value="ARM"/>
    <property type="match status" value="5"/>
</dbReference>
<comment type="caution">
    <text evidence="7">The sequence shown here is derived from an EMBL/GenBank/DDBJ whole genome shotgun (WGS) entry which is preliminary data.</text>
</comment>
<dbReference type="Proteomes" id="UP000593571">
    <property type="component" value="Unassembled WGS sequence"/>
</dbReference>
<dbReference type="Gene3D" id="1.25.10.10">
    <property type="entry name" value="Leucine-rich Repeat Variant"/>
    <property type="match status" value="2"/>
</dbReference>
<dbReference type="EMBL" id="JACASE010000016">
    <property type="protein sequence ID" value="KAF6400360.1"/>
    <property type="molecule type" value="Genomic_DNA"/>
</dbReference>
<sequence>MASKHITQETFDAAVRENIEEFEMGPEEAVKEAVEQFESQGVDMSNIIKMAPKVSADGPQEPSHAILQALDNLQESVACSHPQEISAHLARFCEQCKQNKACRFLAAQKGAYPILLAAWKLAAAGDQGLLLQALNALSALIDSQPDLLDTQGLKLLVATLAQNTDVTDLICSGIRCVRHACLKHEQNRQSLVKAGVLPLLTGAITRHGHCADVVKEACWALRIMTFDDDIRVPFGHAHDHAKMIVQENRGLKVLIDAAKAFPDNPSVLSELCSTLSRLAVRNEFCQEVVDLGGLSILVALLANCSDHQVGIQSPLRDLVKQVLSALRAIAGNDDVKDAIIRAGGTESIVATMTRHLASPQVCEQSCAALCVLALRKPENSRVIVEGGGAQAALEAMKAHPQEAGVQKQACMLIRNLVSRSQAFSQPILELGAEALIAQARATHQDCEDVAKAALRDLGCRIELRELWTGQKGNLAP</sequence>
<evidence type="ECO:0000256" key="3">
    <source>
        <dbReference type="ARBA" id="ARBA00022737"/>
    </source>
</evidence>
<dbReference type="PANTHER" id="PTHR22895:SF0">
    <property type="entry name" value="ARMADILLO REPEAT-CONTAINING PROTEIN 6"/>
    <property type="match status" value="1"/>
</dbReference>
<name>A0A7J8BQ00_ROUAE</name>
<evidence type="ECO:0000313" key="8">
    <source>
        <dbReference type="Proteomes" id="UP000593571"/>
    </source>
</evidence>
<keyword evidence="3" id="KW-0677">Repeat</keyword>
<evidence type="ECO:0000313" key="7">
    <source>
        <dbReference type="EMBL" id="KAF6400360.1"/>
    </source>
</evidence>
<dbReference type="FunFam" id="1.25.10.10:FF:000228">
    <property type="entry name" value="armadillo repeat-containing protein 6 isoform X1"/>
    <property type="match status" value="1"/>
</dbReference>
<dbReference type="FunFam" id="1.25.10.10:FF:000172">
    <property type="entry name" value="Armadillo repeat-containing protein 6"/>
    <property type="match status" value="1"/>
</dbReference>
<dbReference type="AlphaFoldDB" id="A0A7J8BQ00"/>
<dbReference type="PROSITE" id="PS50176">
    <property type="entry name" value="ARM_REPEAT"/>
    <property type="match status" value="1"/>
</dbReference>
<keyword evidence="1" id="KW-0488">Methylation</keyword>
<protein>
    <recommendedName>
        <fullName evidence="5">Armadillo repeat-containing protein 6</fullName>
    </recommendedName>
</protein>
<comment type="similarity">
    <text evidence="4">Belongs to the ARMC6 family.</text>
</comment>
<evidence type="ECO:0000256" key="6">
    <source>
        <dbReference type="PROSITE-ProRule" id="PRU00259"/>
    </source>
</evidence>
<evidence type="ECO:0000256" key="2">
    <source>
        <dbReference type="ARBA" id="ARBA00022553"/>
    </source>
</evidence>
<evidence type="ECO:0000256" key="5">
    <source>
        <dbReference type="ARBA" id="ARBA00071252"/>
    </source>
</evidence>
<feature type="repeat" description="ARM" evidence="6">
    <location>
        <begin position="292"/>
        <end position="344"/>
    </location>
</feature>
<dbReference type="InterPro" id="IPR016024">
    <property type="entry name" value="ARM-type_fold"/>
</dbReference>
<dbReference type="InterPro" id="IPR000225">
    <property type="entry name" value="Armadillo"/>
</dbReference>
<reference evidence="7 8" key="1">
    <citation type="journal article" date="2020" name="Nature">
        <title>Six reference-quality genomes reveal evolution of bat adaptations.</title>
        <authorList>
            <person name="Jebb D."/>
            <person name="Huang Z."/>
            <person name="Pippel M."/>
            <person name="Hughes G.M."/>
            <person name="Lavrichenko K."/>
            <person name="Devanna P."/>
            <person name="Winkler S."/>
            <person name="Jermiin L.S."/>
            <person name="Skirmuntt E.C."/>
            <person name="Katzourakis A."/>
            <person name="Burkitt-Gray L."/>
            <person name="Ray D.A."/>
            <person name="Sullivan K.A.M."/>
            <person name="Roscito J.G."/>
            <person name="Kirilenko B.M."/>
            <person name="Davalos L.M."/>
            <person name="Corthals A.P."/>
            <person name="Power M.L."/>
            <person name="Jones G."/>
            <person name="Ransome R.D."/>
            <person name="Dechmann D.K.N."/>
            <person name="Locatelli A.G."/>
            <person name="Puechmaille S.J."/>
            <person name="Fedrigo O."/>
            <person name="Jarvis E.D."/>
            <person name="Hiller M."/>
            <person name="Vernes S.C."/>
            <person name="Myers E.W."/>
            <person name="Teeling E.C."/>
        </authorList>
    </citation>
    <scope>NUCLEOTIDE SEQUENCE [LARGE SCALE GENOMIC DNA]</scope>
    <source>
        <strain evidence="7">MRouAeg1</strain>
        <tissue evidence="7">Muscle</tissue>
    </source>
</reference>
<dbReference type="PANTHER" id="PTHR22895">
    <property type="entry name" value="ARMADILLO REPEAT-CONTAINING PROTEIN 6"/>
    <property type="match status" value="1"/>
</dbReference>
<gene>
    <name evidence="7" type="ORF">HJG63_001000</name>
</gene>